<dbReference type="Pfam" id="PF10604">
    <property type="entry name" value="Polyketide_cyc2"/>
    <property type="match status" value="1"/>
</dbReference>
<dbReference type="RefSeq" id="WP_131003847.1">
    <property type="nucleotide sequence ID" value="NZ_JBHSZR010000013.1"/>
</dbReference>
<feature type="signal peptide" evidence="1">
    <location>
        <begin position="1"/>
        <end position="20"/>
    </location>
</feature>
<sequence>MRFRLLAAAVLALASSVALAHGPTPQKIDEKIEIKAEPAKAWALVKDFAGIKNWHPDVESVSFKDGERTLKLKNGAELVESLDEVDDGAMRLGYRLSNEGSDAFPVGSYSATMVVSAKDGSAEIAWQGRAYRLDTSNEPPEGKDDASAVKAMSDFFRTGLEGLKKKAEGGAG</sequence>
<dbReference type="InterPro" id="IPR019587">
    <property type="entry name" value="Polyketide_cyclase/dehydratase"/>
</dbReference>
<gene>
    <name evidence="2" type="ORF">EYR15_11030</name>
</gene>
<dbReference type="Proteomes" id="UP000291613">
    <property type="component" value="Unassembled WGS sequence"/>
</dbReference>
<comment type="caution">
    <text evidence="2">The sequence shown here is derived from an EMBL/GenBank/DDBJ whole genome shotgun (WGS) entry which is preliminary data.</text>
</comment>
<accession>A0A4Q9GGU8</accession>
<dbReference type="CDD" id="cd07821">
    <property type="entry name" value="PYR_PYL_RCAR_like"/>
    <property type="match status" value="1"/>
</dbReference>
<dbReference type="InterPro" id="IPR023393">
    <property type="entry name" value="START-like_dom_sf"/>
</dbReference>
<evidence type="ECO:0000256" key="1">
    <source>
        <dbReference type="SAM" id="SignalP"/>
    </source>
</evidence>
<dbReference type="EMBL" id="SIUB01000005">
    <property type="protein sequence ID" value="TBN52615.1"/>
    <property type="molecule type" value="Genomic_DNA"/>
</dbReference>
<dbReference type="SUPFAM" id="SSF55961">
    <property type="entry name" value="Bet v1-like"/>
    <property type="match status" value="1"/>
</dbReference>
<organism evidence="2 3">
    <name type="scientific">Hansschlegelia quercus</name>
    <dbReference type="NCBI Taxonomy" id="2528245"/>
    <lineage>
        <taxon>Bacteria</taxon>
        <taxon>Pseudomonadati</taxon>
        <taxon>Pseudomonadota</taxon>
        <taxon>Alphaproteobacteria</taxon>
        <taxon>Hyphomicrobiales</taxon>
        <taxon>Methylopilaceae</taxon>
        <taxon>Hansschlegelia</taxon>
    </lineage>
</organism>
<name>A0A4Q9GGU8_9HYPH</name>
<dbReference type="AlphaFoldDB" id="A0A4Q9GGU8"/>
<keyword evidence="1" id="KW-0732">Signal</keyword>
<keyword evidence="3" id="KW-1185">Reference proteome</keyword>
<reference evidence="2 3" key="1">
    <citation type="submission" date="2019-02" db="EMBL/GenBank/DDBJ databases">
        <title>Hansschlegelia quercus sp. nov., a novel methylotrophic bacterium from buds of oak (Quercus robur L.).</title>
        <authorList>
            <person name="Agafonova N.V."/>
            <person name="Kaparullina E.N."/>
            <person name="Grouzdev D.S."/>
            <person name="Doronina N.V."/>
        </authorList>
    </citation>
    <scope>NUCLEOTIDE SEQUENCE [LARGE SCALE GENOMIC DNA]</scope>
    <source>
        <strain evidence="2 3">Dub</strain>
    </source>
</reference>
<dbReference type="OrthoDB" id="1364128at2"/>
<dbReference type="PANTHER" id="PTHR39332">
    <property type="entry name" value="BLL4707 PROTEIN"/>
    <property type="match status" value="1"/>
</dbReference>
<dbReference type="Gene3D" id="3.30.530.20">
    <property type="match status" value="1"/>
</dbReference>
<evidence type="ECO:0000313" key="2">
    <source>
        <dbReference type="EMBL" id="TBN52615.1"/>
    </source>
</evidence>
<protein>
    <submittedName>
        <fullName evidence="2">SRPBCC family protein</fullName>
    </submittedName>
</protein>
<dbReference type="PANTHER" id="PTHR39332:SF7">
    <property type="entry name" value="SRPBCC FAMILY PROTEIN"/>
    <property type="match status" value="1"/>
</dbReference>
<proteinExistence type="predicted"/>
<feature type="chain" id="PRO_5020471495" evidence="1">
    <location>
        <begin position="21"/>
        <end position="172"/>
    </location>
</feature>
<evidence type="ECO:0000313" key="3">
    <source>
        <dbReference type="Proteomes" id="UP000291613"/>
    </source>
</evidence>